<accession>E8X832</accession>
<reference evidence="2" key="1">
    <citation type="submission" date="2011-01" db="EMBL/GenBank/DDBJ databases">
        <title>Complete sequence of plasmid5 of Acidobacterium sp. MP5ACTX9.</title>
        <authorList>
            <consortium name="US DOE Joint Genome Institute"/>
            <person name="Lucas S."/>
            <person name="Copeland A."/>
            <person name="Lapidus A."/>
            <person name="Cheng J.-F."/>
            <person name="Goodwin L."/>
            <person name="Pitluck S."/>
            <person name="Teshima H."/>
            <person name="Detter J.C."/>
            <person name="Han C."/>
            <person name="Tapia R."/>
            <person name="Land M."/>
            <person name="Hauser L."/>
            <person name="Kyrpides N."/>
            <person name="Ivanova N."/>
            <person name="Ovchinnikova G."/>
            <person name="Pagani I."/>
            <person name="Rawat S.R."/>
            <person name="Mannisto M."/>
            <person name="Haggblom M.M."/>
            <person name="Woyke T."/>
        </authorList>
    </citation>
    <scope>NUCLEOTIDE SEQUENCE [LARGE SCALE GENOMIC DNA]</scope>
    <source>
        <strain evidence="2">MP5ACTX9</strain>
        <plasmid evidence="2">Plasmid pACIX905</plasmid>
    </source>
</reference>
<dbReference type="KEGG" id="acm:AciX9_4687"/>
<dbReference type="Proteomes" id="UP000000343">
    <property type="component" value="Plasmid pACIX905"/>
</dbReference>
<sequence length="75" mass="8592">MKLSVSHPSPQSLEIDTVRRFPHYAPHDDWYGLLDKYINKLTYTDTSNGLATLSFLMSYNTLCSGSLEMVLAHIW</sequence>
<proteinExistence type="predicted"/>
<dbReference type="AlphaFoldDB" id="E8X832"/>
<geneLocation type="plasmid" evidence="1 2">
    <name>pACIX905</name>
</geneLocation>
<dbReference type="HOGENOM" id="CLU_2665964_0_0_0"/>
<name>E8X832_GRATM</name>
<evidence type="ECO:0000313" key="2">
    <source>
        <dbReference type="Proteomes" id="UP000000343"/>
    </source>
</evidence>
<evidence type="ECO:0000313" key="1">
    <source>
        <dbReference type="EMBL" id="ADW71616.1"/>
    </source>
</evidence>
<organism evidence="2">
    <name type="scientific">Granulicella tundricola (strain ATCC BAA-1859 / DSM 23138 / MP5ACTX9)</name>
    <dbReference type="NCBI Taxonomy" id="1198114"/>
    <lineage>
        <taxon>Bacteria</taxon>
        <taxon>Pseudomonadati</taxon>
        <taxon>Acidobacteriota</taxon>
        <taxon>Terriglobia</taxon>
        <taxon>Terriglobales</taxon>
        <taxon>Acidobacteriaceae</taxon>
        <taxon>Granulicella</taxon>
    </lineage>
</organism>
<keyword evidence="2" id="KW-1185">Reference proteome</keyword>
<dbReference type="EMBL" id="CP002485">
    <property type="protein sequence ID" value="ADW71616.1"/>
    <property type="molecule type" value="Genomic_DNA"/>
</dbReference>
<gene>
    <name evidence="1" type="ordered locus">AciX9_4687</name>
</gene>
<keyword evidence="1" id="KW-0614">Plasmid</keyword>
<protein>
    <submittedName>
        <fullName evidence="1">Uncharacterized protein</fullName>
    </submittedName>
</protein>